<dbReference type="PANTHER" id="PTHR13256">
    <property type="entry name" value="N-ACETYLTRANSFERASE 9"/>
    <property type="match status" value="1"/>
</dbReference>
<dbReference type="InterPro" id="IPR016181">
    <property type="entry name" value="Acyl_CoA_acyltransferase"/>
</dbReference>
<feature type="compositionally biased region" description="Acidic residues" evidence="4">
    <location>
        <begin position="119"/>
        <end position="133"/>
    </location>
</feature>
<sequence length="289" mass="32477">MKLNRNTAILTPLTLLVPYSPHHVPTYHTWMQSPSLQQLTASEPLTLEEEYAMQRSWRSDGDKLTFIICTRERGRGSAFEGREKEIETEVEEEEDDVIIQGKQDSPETMIGDVNLFLVEEDDDDGDNNNDQETEQPTTPTPRKIIGEVEIMIASPTHRGRGLARNALLAFLAYIHTSLPEILQEYKQHSTLSNPSSNELQHQESGEQARLTLSYLRVKINKDNEASIRLFRGVGFSMVRDGVPNYFGEVEMRLCGGELGGLADGDGDGGREKGKEGRGRRVVYEEVEGI</sequence>
<evidence type="ECO:0000256" key="1">
    <source>
        <dbReference type="ARBA" id="ARBA00009342"/>
    </source>
</evidence>
<evidence type="ECO:0000259" key="5">
    <source>
        <dbReference type="Pfam" id="PF13302"/>
    </source>
</evidence>
<evidence type="ECO:0000256" key="4">
    <source>
        <dbReference type="SAM" id="MobiDB-lite"/>
    </source>
</evidence>
<evidence type="ECO:0000256" key="2">
    <source>
        <dbReference type="ARBA" id="ARBA00022679"/>
    </source>
</evidence>
<proteinExistence type="inferred from homology"/>
<dbReference type="GO" id="GO:0008080">
    <property type="term" value="F:N-acetyltransferase activity"/>
    <property type="evidence" value="ECO:0007669"/>
    <property type="project" value="InterPro"/>
</dbReference>
<organism evidence="6 7">
    <name type="scientific">Plenodomus tracheiphilus IPT5</name>
    <dbReference type="NCBI Taxonomy" id="1408161"/>
    <lineage>
        <taxon>Eukaryota</taxon>
        <taxon>Fungi</taxon>
        <taxon>Dikarya</taxon>
        <taxon>Ascomycota</taxon>
        <taxon>Pezizomycotina</taxon>
        <taxon>Dothideomycetes</taxon>
        <taxon>Pleosporomycetidae</taxon>
        <taxon>Pleosporales</taxon>
        <taxon>Pleosporineae</taxon>
        <taxon>Leptosphaeriaceae</taxon>
        <taxon>Plenodomus</taxon>
    </lineage>
</organism>
<dbReference type="Pfam" id="PF13302">
    <property type="entry name" value="Acetyltransf_3"/>
    <property type="match status" value="1"/>
</dbReference>
<dbReference type="EMBL" id="MU006354">
    <property type="protein sequence ID" value="KAF2845101.1"/>
    <property type="molecule type" value="Genomic_DNA"/>
</dbReference>
<dbReference type="PANTHER" id="PTHR13256:SF16">
    <property type="entry name" value="ALPHA_BETA-TUBULIN-N-ACETYLTRANSFERASE 9"/>
    <property type="match status" value="1"/>
</dbReference>
<dbReference type="InterPro" id="IPR000182">
    <property type="entry name" value="GNAT_dom"/>
</dbReference>
<keyword evidence="3" id="KW-0012">Acyltransferase</keyword>
<gene>
    <name evidence="6" type="ORF">T440DRAFT_511810</name>
</gene>
<dbReference type="Proteomes" id="UP000799423">
    <property type="component" value="Unassembled WGS sequence"/>
</dbReference>
<evidence type="ECO:0000313" key="6">
    <source>
        <dbReference type="EMBL" id="KAF2845101.1"/>
    </source>
</evidence>
<dbReference type="AlphaFoldDB" id="A0A6A7APC1"/>
<dbReference type="Gene3D" id="3.40.630.30">
    <property type="match status" value="1"/>
</dbReference>
<feature type="region of interest" description="Disordered" evidence="4">
    <location>
        <begin position="119"/>
        <end position="142"/>
    </location>
</feature>
<evidence type="ECO:0000313" key="7">
    <source>
        <dbReference type="Proteomes" id="UP000799423"/>
    </source>
</evidence>
<dbReference type="OrthoDB" id="5043642at2759"/>
<keyword evidence="7" id="KW-1185">Reference proteome</keyword>
<feature type="domain" description="N-acetyltransferase" evidence="5">
    <location>
        <begin position="15"/>
        <end position="235"/>
    </location>
</feature>
<accession>A0A6A7APC1</accession>
<dbReference type="InterPro" id="IPR039135">
    <property type="entry name" value="NAT9-like"/>
</dbReference>
<keyword evidence="2" id="KW-0808">Transferase</keyword>
<reference evidence="6" key="1">
    <citation type="submission" date="2020-01" db="EMBL/GenBank/DDBJ databases">
        <authorList>
            <consortium name="DOE Joint Genome Institute"/>
            <person name="Haridas S."/>
            <person name="Albert R."/>
            <person name="Binder M."/>
            <person name="Bloem J."/>
            <person name="Labutti K."/>
            <person name="Salamov A."/>
            <person name="Andreopoulos B."/>
            <person name="Baker S.E."/>
            <person name="Barry K."/>
            <person name="Bills G."/>
            <person name="Bluhm B.H."/>
            <person name="Cannon C."/>
            <person name="Castanera R."/>
            <person name="Culley D.E."/>
            <person name="Daum C."/>
            <person name="Ezra D."/>
            <person name="Gonzalez J.B."/>
            <person name="Henrissat B."/>
            <person name="Kuo A."/>
            <person name="Liang C."/>
            <person name="Lipzen A."/>
            <person name="Lutzoni F."/>
            <person name="Magnuson J."/>
            <person name="Mondo S."/>
            <person name="Nolan M."/>
            <person name="Ohm R."/>
            <person name="Pangilinan J."/>
            <person name="Park H.-J."/>
            <person name="Ramirez L."/>
            <person name="Alfaro M."/>
            <person name="Sun H."/>
            <person name="Tritt A."/>
            <person name="Yoshinaga Y."/>
            <person name="Zwiers L.-H."/>
            <person name="Turgeon B.G."/>
            <person name="Goodwin S.B."/>
            <person name="Spatafora J.W."/>
            <person name="Crous P.W."/>
            <person name="Grigoriev I.V."/>
        </authorList>
    </citation>
    <scope>NUCLEOTIDE SEQUENCE</scope>
    <source>
        <strain evidence="6">IPT5</strain>
    </source>
</reference>
<comment type="similarity">
    <text evidence="1">Belongs to the acetyltransferase family. GNAT subfamily.</text>
</comment>
<protein>
    <recommendedName>
        <fullName evidence="5">N-acetyltransferase domain-containing protein</fullName>
    </recommendedName>
</protein>
<dbReference type="SUPFAM" id="SSF55729">
    <property type="entry name" value="Acyl-CoA N-acyltransferases (Nat)"/>
    <property type="match status" value="1"/>
</dbReference>
<evidence type="ECO:0000256" key="3">
    <source>
        <dbReference type="ARBA" id="ARBA00023315"/>
    </source>
</evidence>
<name>A0A6A7APC1_9PLEO</name>